<accession>A0A7G2CC79</accession>
<feature type="compositionally biased region" description="Polar residues" evidence="1">
    <location>
        <begin position="10"/>
        <end position="23"/>
    </location>
</feature>
<dbReference type="Proteomes" id="UP000515908">
    <property type="component" value="Chromosome 08"/>
</dbReference>
<evidence type="ECO:0000313" key="2">
    <source>
        <dbReference type="EMBL" id="CAD2217045.1"/>
    </source>
</evidence>
<feature type="region of interest" description="Disordered" evidence="1">
    <location>
        <begin position="1"/>
        <end position="55"/>
    </location>
</feature>
<evidence type="ECO:0000256" key="1">
    <source>
        <dbReference type="SAM" id="MobiDB-lite"/>
    </source>
</evidence>
<name>A0A7G2CC79_9TRYP</name>
<reference evidence="2 3" key="1">
    <citation type="submission" date="2020-08" db="EMBL/GenBank/DDBJ databases">
        <authorList>
            <person name="Newling K."/>
            <person name="Davey J."/>
            <person name="Forrester S."/>
        </authorList>
    </citation>
    <scope>NUCLEOTIDE SEQUENCE [LARGE SCALE GENOMIC DNA]</scope>
    <source>
        <strain evidence="3">Crithidia deanei Carvalho (ATCC PRA-265)</strain>
    </source>
</reference>
<organism evidence="2 3">
    <name type="scientific">Angomonas deanei</name>
    <dbReference type="NCBI Taxonomy" id="59799"/>
    <lineage>
        <taxon>Eukaryota</taxon>
        <taxon>Discoba</taxon>
        <taxon>Euglenozoa</taxon>
        <taxon>Kinetoplastea</taxon>
        <taxon>Metakinetoplastina</taxon>
        <taxon>Trypanosomatida</taxon>
        <taxon>Trypanosomatidae</taxon>
        <taxon>Strigomonadinae</taxon>
        <taxon>Angomonas</taxon>
    </lineage>
</organism>
<keyword evidence="3" id="KW-1185">Reference proteome</keyword>
<gene>
    <name evidence="2" type="ORF">ADEAN_000452300</name>
</gene>
<dbReference type="EMBL" id="LR877152">
    <property type="protein sequence ID" value="CAD2217045.1"/>
    <property type="molecule type" value="Genomic_DNA"/>
</dbReference>
<evidence type="ECO:0000313" key="3">
    <source>
        <dbReference type="Proteomes" id="UP000515908"/>
    </source>
</evidence>
<sequence length="1324" mass="148316">MHNFSKPTVAPQTVLVNNGQSAQPPVADYTAPDTRSTDAENAPANEDTVPPEGSDEATVLSYYRSLIQRHSIAPPKHWREIRFELPSSVPELHLDPPLPEKEHFDTQAPASACLVLSLEGRRPEDTSVSAFMTQMVDYIYTLLNYCGAITAITSLRFVKKGSELSQMVFTVGNDTSLATAMLSHIRSGGMQAGYGPVVVDHPPNATFQIVDYHGKMNNGKGITKEQIQYLLAPFKDSGKGDIHVIEGYEPGVFYAPVKRPETVFSFLWNTFCSFLFQSDLYSRYGVLVTMALCPHVFLQKGVPYHEQQQQLGKWKEQQLRQRDDNAYDREHRAQNDSDAASDGDSVELEETGNDYYLSSMAKEIDIFADDAGDGFGGDLFSSGIAPRHHAPTHVEAPVLVEPSHPNVFDGTEGGFSTQLRPPVEPVAELPQLVEDESDPLVTAGLPNSGYPPPPMGGNYAPVFPTAVEPVPVTSWSLSGGPVGESVGILDGPYAPIDNSSNNYYLNNSSVIPNPNEYQPYAPMPPPRQEFNSAPIPLYYEDLEILVQDVEERVKHAFPMSLIPEKFDVNWPADSLSLMKSTPVSAKVPPRTVEISELFDVVTREQYKLSHLLQCTSPDEKVQHLRDRLAKLFCVCLPFDRMTEDWTVIHAPEDDGDDSTAQLPALLPYLLQAKSPLVRLLLVLYNNFTTVSLFSRYLLPFLGDLEVVEQYLVPCMRCAPTEHNPIVNRIVMHGDDFASWLNDSITSRASSDHGAILSNTGVASQRGNISQVGNVVDIFLSSLSWEQRSVCLAAYKTIPFVTSDMWEKEDPLRRTLLKLFLNADILDGTAVFGKLFPDGTPLTSEHLSFVIAATFPTQSSVSLSIQTSRLCGHFLRRIQLEKGELTEKDAAQLSEACRQTLKNAWCLKTLKQAYTSGGSTTDAPSDAVKGLEESVNGALRPVFTIPRPQHPVLFPVRLDKGSPVFPSEAETRPARPPKAVVGESTVYPFTHWKHDFTLLMKSYPAEGTPFPPLPVGWSSSTSRSYGYYYFKPPAKDGASTYKHPVNSQEYIVSPQEFLREGGTTTDPTEPNNMRVMDLANRKLAKTLFETSYFNDTFPKLKYITLDDFEAWFSDQRHRQYYLDVSVLELLGVWYRKEEQVGRDPYKTKDRITKELGNIHTKLGSLGGRLKTIHENYPERGEPFSALSRSWGVDLSKSTGVYVFTPPRRGAPTLYFHPHDKRSFRASPQEFARTFKLSVADIAAKSNKKFADVERWLADQRIRDDNIDKAVVSLLDISYVPFEELPKEETHKRSRSAHDHDDRDDNRRQDRHPNDHSSRRHRGRRR</sequence>
<proteinExistence type="predicted"/>
<feature type="region of interest" description="Disordered" evidence="1">
    <location>
        <begin position="309"/>
        <end position="347"/>
    </location>
</feature>
<feature type="region of interest" description="Disordered" evidence="1">
    <location>
        <begin position="1284"/>
        <end position="1324"/>
    </location>
</feature>
<feature type="compositionally biased region" description="Basic and acidic residues" evidence="1">
    <location>
        <begin position="313"/>
        <end position="335"/>
    </location>
</feature>
<dbReference type="VEuPathDB" id="TriTrypDB:ADEAN_000452300"/>
<protein>
    <submittedName>
        <fullName evidence="2">Uncharacterized protein</fullName>
    </submittedName>
</protein>
<feature type="compositionally biased region" description="Basic and acidic residues" evidence="1">
    <location>
        <begin position="1284"/>
        <end position="1315"/>
    </location>
</feature>